<dbReference type="RefSeq" id="WP_207691599.1">
    <property type="nucleotide sequence ID" value="NZ_CP061799.1"/>
</dbReference>
<keyword evidence="3" id="KW-1185">Reference proteome</keyword>
<sequence length="389" mass="42755">MNKNIFTIVLIIFLWSFGQSQASEVTIMVTGMGIDKYTIKKKADGTEIGTYATGTFAKVEIGEGTDIEVSLNNLSKTKDNLNQDWTIESGYILVSGKGFDNYSVYYNDDKLTETKTNVYKEFFSDLSYTVKLNKGEYFEPVKPPARLYAGSVVIKGQGIDRYSIFSQETELAGKETGEELEFFSGTYTVKLNNTIETVPIQANLRTEIDAGGILVSGAGNSFYSLVNGDEEIGQKKTGEIIEVFKGTYSVKLNKDIKENIIVNSGDINKSLNSHALIFKGTGGYPFYVFNSSSSDFDTENALASSTSDKALDLFTGEYKVRLNNINKDINLTDSQELTITPGRLLVTGTGEEKYNILDAQGNQLATGVAGEEIDLFQGTYSVILQTIIN</sequence>
<evidence type="ECO:0000313" key="2">
    <source>
        <dbReference type="EMBL" id="QTA79899.1"/>
    </source>
</evidence>
<name>A0A975B6X4_9BACT</name>
<gene>
    <name evidence="2" type="ORF">dnl_21810</name>
</gene>
<dbReference type="EMBL" id="CP061799">
    <property type="protein sequence ID" value="QTA79899.1"/>
    <property type="molecule type" value="Genomic_DNA"/>
</dbReference>
<feature type="chain" id="PRO_5038123003" evidence="1">
    <location>
        <begin position="23"/>
        <end position="389"/>
    </location>
</feature>
<accession>A0A975B6X4</accession>
<evidence type="ECO:0000256" key="1">
    <source>
        <dbReference type="SAM" id="SignalP"/>
    </source>
</evidence>
<organism evidence="2 3">
    <name type="scientific">Desulfonema limicola</name>
    <dbReference type="NCBI Taxonomy" id="45656"/>
    <lineage>
        <taxon>Bacteria</taxon>
        <taxon>Pseudomonadati</taxon>
        <taxon>Thermodesulfobacteriota</taxon>
        <taxon>Desulfobacteria</taxon>
        <taxon>Desulfobacterales</taxon>
        <taxon>Desulfococcaceae</taxon>
        <taxon>Desulfonema</taxon>
    </lineage>
</organism>
<dbReference type="AlphaFoldDB" id="A0A975B6X4"/>
<protein>
    <submittedName>
        <fullName evidence="2">Uncharacterized protein</fullName>
    </submittedName>
</protein>
<keyword evidence="1" id="KW-0732">Signal</keyword>
<evidence type="ECO:0000313" key="3">
    <source>
        <dbReference type="Proteomes" id="UP000663720"/>
    </source>
</evidence>
<dbReference type="KEGG" id="dli:dnl_21810"/>
<dbReference type="Proteomes" id="UP000663720">
    <property type="component" value="Chromosome"/>
</dbReference>
<feature type="signal peptide" evidence="1">
    <location>
        <begin position="1"/>
        <end position="22"/>
    </location>
</feature>
<reference evidence="2" key="1">
    <citation type="journal article" date="2021" name="Microb. Physiol.">
        <title>Proteogenomic Insights into the Physiology of Marine, Sulfate-Reducing, Filamentous Desulfonema limicola and Desulfonema magnum.</title>
        <authorList>
            <person name="Schnaars V."/>
            <person name="Wohlbrand L."/>
            <person name="Scheve S."/>
            <person name="Hinrichs C."/>
            <person name="Reinhardt R."/>
            <person name="Rabus R."/>
        </authorList>
    </citation>
    <scope>NUCLEOTIDE SEQUENCE</scope>
    <source>
        <strain evidence="2">5ac10</strain>
    </source>
</reference>
<proteinExistence type="predicted"/>